<organism evidence="1 2">
    <name type="scientific">Kockovaella imperatae</name>
    <dbReference type="NCBI Taxonomy" id="4999"/>
    <lineage>
        <taxon>Eukaryota</taxon>
        <taxon>Fungi</taxon>
        <taxon>Dikarya</taxon>
        <taxon>Basidiomycota</taxon>
        <taxon>Agaricomycotina</taxon>
        <taxon>Tremellomycetes</taxon>
        <taxon>Tremellales</taxon>
        <taxon>Cuniculitremaceae</taxon>
        <taxon>Kockovaella</taxon>
    </lineage>
</organism>
<evidence type="ECO:0000313" key="2">
    <source>
        <dbReference type="Proteomes" id="UP000193218"/>
    </source>
</evidence>
<name>A0A1Y1UJK3_9TREE</name>
<dbReference type="InParanoid" id="A0A1Y1UJK3"/>
<reference evidence="1 2" key="1">
    <citation type="submission" date="2017-03" db="EMBL/GenBank/DDBJ databases">
        <title>Widespread Adenine N6-methylation of Active Genes in Fungi.</title>
        <authorList>
            <consortium name="DOE Joint Genome Institute"/>
            <person name="Mondo S.J."/>
            <person name="Dannebaum R.O."/>
            <person name="Kuo R.C."/>
            <person name="Louie K.B."/>
            <person name="Bewick A.J."/>
            <person name="Labutti K."/>
            <person name="Haridas S."/>
            <person name="Kuo A."/>
            <person name="Salamov A."/>
            <person name="Ahrendt S.R."/>
            <person name="Lau R."/>
            <person name="Bowen B.P."/>
            <person name="Lipzen A."/>
            <person name="Sullivan W."/>
            <person name="Andreopoulos W.B."/>
            <person name="Clum A."/>
            <person name="Lindquist E."/>
            <person name="Daum C."/>
            <person name="Northen T.R."/>
            <person name="Ramamoorthy G."/>
            <person name="Schmitz R.J."/>
            <person name="Gryganskyi A."/>
            <person name="Culley D."/>
            <person name="Magnuson J."/>
            <person name="James T.Y."/>
            <person name="O'Malley M.A."/>
            <person name="Stajich J.E."/>
            <person name="Spatafora J.W."/>
            <person name="Visel A."/>
            <person name="Grigoriev I.V."/>
        </authorList>
    </citation>
    <scope>NUCLEOTIDE SEQUENCE [LARGE SCALE GENOMIC DNA]</scope>
    <source>
        <strain evidence="1 2">NRRL Y-17943</strain>
    </source>
</reference>
<evidence type="ECO:0000313" key="1">
    <source>
        <dbReference type="EMBL" id="ORX37684.1"/>
    </source>
</evidence>
<comment type="caution">
    <text evidence="1">The sequence shown here is derived from an EMBL/GenBank/DDBJ whole genome shotgun (WGS) entry which is preliminary data.</text>
</comment>
<keyword evidence="2" id="KW-1185">Reference proteome</keyword>
<accession>A0A1Y1UJK3</accession>
<gene>
    <name evidence="1" type="ORF">BD324DRAFT_650239</name>
</gene>
<dbReference type="GeneID" id="33559928"/>
<dbReference type="Proteomes" id="UP000193218">
    <property type="component" value="Unassembled WGS sequence"/>
</dbReference>
<protein>
    <submittedName>
        <fullName evidence="1">Uncharacterized protein</fullName>
    </submittedName>
</protein>
<dbReference type="AlphaFoldDB" id="A0A1Y1UJK3"/>
<dbReference type="RefSeq" id="XP_021871671.1">
    <property type="nucleotide sequence ID" value="XM_022018119.1"/>
</dbReference>
<proteinExistence type="predicted"/>
<sequence>MAAQDDSSQLAMMTEALTVQERPSFIQLSDSYKKVGFVKVEINQDKADSDWDTWRFALIPDAADTTADEAGRDVLQDFTGEFYRPSFDKSFTQDQVHQFISDLHSGRSQVLSFVHRYGVKDTDEADEGPGSVNIRAAETDEVQTTVEALTSQGVSLDSILSIFLIRESREPVKFIKKHRRDFSWNMTGPGGTFESKDLGAERAIFGWKPNQKSYPDIKE</sequence>
<dbReference type="EMBL" id="NBSH01000005">
    <property type="protein sequence ID" value="ORX37684.1"/>
    <property type="molecule type" value="Genomic_DNA"/>
</dbReference>